<evidence type="ECO:0000313" key="2">
    <source>
        <dbReference type="Proteomes" id="UP000176204"/>
    </source>
</evidence>
<gene>
    <name evidence="1" type="ORF">PYTT_1980</name>
</gene>
<dbReference type="Gene3D" id="3.90.1150.30">
    <property type="match status" value="1"/>
</dbReference>
<reference evidence="2" key="1">
    <citation type="submission" date="2016-09" db="EMBL/GenBank/DDBJ databases">
        <authorList>
            <person name="Koehorst J."/>
        </authorList>
    </citation>
    <scope>NUCLEOTIDE SEQUENCE [LARGE SCALE GENOMIC DNA]</scope>
</reference>
<name>A0A1H6MB55_9BACT</name>
<dbReference type="PANTHER" id="PTHR35145">
    <property type="entry name" value="CYTOPLASMIC PROTEIN-RELATED"/>
    <property type="match status" value="1"/>
</dbReference>
<dbReference type="InterPro" id="IPR058532">
    <property type="entry name" value="YjbR/MT2646/Rv2570-like"/>
</dbReference>
<dbReference type="PANTHER" id="PTHR35145:SF1">
    <property type="entry name" value="CYTOPLASMIC PROTEIN"/>
    <property type="match status" value="1"/>
</dbReference>
<evidence type="ECO:0000313" key="1">
    <source>
        <dbReference type="EMBL" id="SEH94733.1"/>
    </source>
</evidence>
<keyword evidence="2" id="KW-1185">Reference proteome</keyword>
<organism evidence="1 2">
    <name type="scientific">Akkermansia glycaniphila</name>
    <dbReference type="NCBI Taxonomy" id="1679444"/>
    <lineage>
        <taxon>Bacteria</taxon>
        <taxon>Pseudomonadati</taxon>
        <taxon>Verrucomicrobiota</taxon>
        <taxon>Verrucomicrobiia</taxon>
        <taxon>Verrucomicrobiales</taxon>
        <taxon>Akkermansiaceae</taxon>
        <taxon>Akkermansia</taxon>
    </lineage>
</organism>
<dbReference type="InterPro" id="IPR038056">
    <property type="entry name" value="YjbR-like_sf"/>
</dbReference>
<dbReference type="SUPFAM" id="SSF142906">
    <property type="entry name" value="YjbR-like"/>
    <property type="match status" value="1"/>
</dbReference>
<accession>A0A1H6MB55</accession>
<dbReference type="InterPro" id="IPR007351">
    <property type="entry name" value="YjbR"/>
</dbReference>
<protein>
    <submittedName>
        <fullName evidence="1">Yjbr</fullName>
    </submittedName>
</protein>
<dbReference type="Pfam" id="PF04237">
    <property type="entry name" value="YjbR"/>
    <property type="match status" value="1"/>
</dbReference>
<dbReference type="Proteomes" id="UP000176204">
    <property type="component" value="Chromosome I"/>
</dbReference>
<dbReference type="KEGG" id="agl:PYTT_1980"/>
<proteinExistence type="predicted"/>
<dbReference type="AlphaFoldDB" id="A0A1H6MB55"/>
<sequence length="146" mass="17261">MDRQLRKEFEEELWHVAECCFEPDVFKHELTKRLIAYVQASYGDDLEYLWRRSPESAVVRRRDSRKWYAVFLMVPRLKLGGDSGEPVEVLNLRLDPCELERYVDGVSRFPAYHMNKKSWVSLCLDGSVPFEELAERLDASYRLALK</sequence>
<dbReference type="EMBL" id="LT629973">
    <property type="protein sequence ID" value="SEH94733.1"/>
    <property type="molecule type" value="Genomic_DNA"/>
</dbReference>